<keyword evidence="2" id="KW-0119">Carbohydrate metabolism</keyword>
<gene>
    <name evidence="4" type="ORF">BGP80_20155</name>
</gene>
<evidence type="ECO:0000256" key="3">
    <source>
        <dbReference type="SAM" id="SignalP"/>
    </source>
</evidence>
<reference evidence="4 5" key="2">
    <citation type="submission" date="2018-03" db="EMBL/GenBank/DDBJ databases">
        <title>Draft genome of Pseudomonas putida strain KT-27.</title>
        <authorList>
            <person name="Yoshizawa S."/>
            <person name="Khan N.H."/>
            <person name="Nishimura M."/>
            <person name="Chiura H.X."/>
            <person name="Ogura Y."/>
            <person name="Hayashi T."/>
            <person name="Kogure K."/>
        </authorList>
    </citation>
    <scope>NUCLEOTIDE SEQUENCE [LARGE SCALE GENOMIC DNA]</scope>
    <source>
        <strain evidence="4 5">KT-27</strain>
    </source>
</reference>
<evidence type="ECO:0000256" key="2">
    <source>
        <dbReference type="ARBA" id="ARBA00022526"/>
    </source>
</evidence>
<keyword evidence="3" id="KW-0732">Signal</keyword>
<dbReference type="GO" id="GO:0017057">
    <property type="term" value="F:6-phosphogluconolactonase activity"/>
    <property type="evidence" value="ECO:0007669"/>
    <property type="project" value="TreeGrafter"/>
</dbReference>
<dbReference type="InterPro" id="IPR015943">
    <property type="entry name" value="WD40/YVTN_repeat-like_dom_sf"/>
</dbReference>
<comment type="caution">
    <text evidence="4">The sequence shown here is derived from an EMBL/GenBank/DDBJ whole genome shotgun (WGS) entry which is preliminary data.</text>
</comment>
<dbReference type="Pfam" id="PF10282">
    <property type="entry name" value="Lactonase"/>
    <property type="match status" value="1"/>
</dbReference>
<dbReference type="AlphaFoldDB" id="A0A2S3WGQ5"/>
<proteinExistence type="inferred from homology"/>
<feature type="signal peptide" evidence="3">
    <location>
        <begin position="1"/>
        <end position="29"/>
    </location>
</feature>
<sequence>MKTKKTISRTWKTLLSASALSAVLGTAQAATLLVGSYTEGTASEGIYRYQFDTAKGRIEPTPLQVVKTVSPSWLVLSADQRLLFAVNETPQGHVSSFALSSKGVITPLNQVSSAGDEPTHASLSQDQRYLFVANYAVTPDPGGSLVVLPVAKDGKLGDKVQQLVHTPSKVNPERQAGAHVHSVVPSAEGLRLYASDLGADRVFVYAYDGASPTQPLSPATPASVSLPPGSGPRHLLFDALGKHAYLTLEMSAEVVMFDVRDDALIERQRLPLTDSQDPAAKAGGGLHLSADGRFLYVSNRGTANQIVVFAIGKQDGQLSLLQRRSVEGDHPREFAIDPSGKYLLVANQKSNQIVVMHRDARTGQLGETLQKFDQPAPSHLKFLD</sequence>
<dbReference type="PANTHER" id="PTHR30344">
    <property type="entry name" value="6-PHOSPHOGLUCONOLACTONASE-RELATED"/>
    <property type="match status" value="1"/>
</dbReference>
<dbReference type="SUPFAM" id="SSF51004">
    <property type="entry name" value="C-terminal (heme d1) domain of cytochrome cd1-nitrite reductase"/>
    <property type="match status" value="1"/>
</dbReference>
<accession>A0A2S3WGQ5</accession>
<dbReference type="EMBL" id="MIND01000018">
    <property type="protein sequence ID" value="POF90135.1"/>
    <property type="molecule type" value="Genomic_DNA"/>
</dbReference>
<evidence type="ECO:0000313" key="5">
    <source>
        <dbReference type="Proteomes" id="UP000237194"/>
    </source>
</evidence>
<protein>
    <submittedName>
        <fullName evidence="4">3-carboxymuconate cyclase</fullName>
    </submittedName>
</protein>
<reference evidence="4 5" key="1">
    <citation type="submission" date="2016-08" db="EMBL/GenBank/DDBJ databases">
        <authorList>
            <person name="Seilhamer J.J."/>
        </authorList>
    </citation>
    <scope>NUCLEOTIDE SEQUENCE [LARGE SCALE GENOMIC DNA]</scope>
    <source>
        <strain evidence="4 5">KT-27</strain>
    </source>
</reference>
<dbReference type="GO" id="GO:0006006">
    <property type="term" value="P:glucose metabolic process"/>
    <property type="evidence" value="ECO:0007669"/>
    <property type="project" value="UniProtKB-KW"/>
</dbReference>
<dbReference type="PANTHER" id="PTHR30344:SF1">
    <property type="entry name" value="6-PHOSPHOGLUCONOLACTONASE"/>
    <property type="match status" value="1"/>
</dbReference>
<dbReference type="InterPro" id="IPR050282">
    <property type="entry name" value="Cycloisomerase_2"/>
</dbReference>
<evidence type="ECO:0000256" key="1">
    <source>
        <dbReference type="ARBA" id="ARBA00005564"/>
    </source>
</evidence>
<comment type="similarity">
    <text evidence="1">Belongs to the cycloisomerase 2 family.</text>
</comment>
<dbReference type="Gene3D" id="2.130.10.10">
    <property type="entry name" value="YVTN repeat-like/Quinoprotein amine dehydrogenase"/>
    <property type="match status" value="1"/>
</dbReference>
<dbReference type="InterPro" id="IPR019405">
    <property type="entry name" value="Lactonase_7-beta_prop"/>
</dbReference>
<dbReference type="Proteomes" id="UP000237194">
    <property type="component" value="Unassembled WGS sequence"/>
</dbReference>
<dbReference type="InterPro" id="IPR011048">
    <property type="entry name" value="Haem_d1_sf"/>
</dbReference>
<evidence type="ECO:0000313" key="4">
    <source>
        <dbReference type="EMBL" id="POF90135.1"/>
    </source>
</evidence>
<name>A0A2S3WGQ5_PSEPU</name>
<organism evidence="4 5">
    <name type="scientific">Pseudomonas putida</name>
    <name type="common">Arthrobacter siderocapsulatus</name>
    <dbReference type="NCBI Taxonomy" id="303"/>
    <lineage>
        <taxon>Bacteria</taxon>
        <taxon>Pseudomonadati</taxon>
        <taxon>Pseudomonadota</taxon>
        <taxon>Gammaproteobacteria</taxon>
        <taxon>Pseudomonadales</taxon>
        <taxon>Pseudomonadaceae</taxon>
        <taxon>Pseudomonas</taxon>
    </lineage>
</organism>
<keyword evidence="2" id="KW-0313">Glucose metabolism</keyword>
<dbReference type="GO" id="GO:0005829">
    <property type="term" value="C:cytosol"/>
    <property type="evidence" value="ECO:0007669"/>
    <property type="project" value="TreeGrafter"/>
</dbReference>
<feature type="chain" id="PRO_5015428923" evidence="3">
    <location>
        <begin position="30"/>
        <end position="384"/>
    </location>
</feature>